<dbReference type="Pfam" id="PF04577">
    <property type="entry name" value="Glyco_transf_61"/>
    <property type="match status" value="1"/>
</dbReference>
<feature type="domain" description="Glycosyltransferase 61 catalytic" evidence="5">
    <location>
        <begin position="164"/>
        <end position="338"/>
    </location>
</feature>
<comment type="caution">
    <text evidence="6">The sequence shown here is derived from an EMBL/GenBank/DDBJ whole genome shotgun (WGS) entry which is preliminary data.</text>
</comment>
<feature type="region of interest" description="Disordered" evidence="4">
    <location>
        <begin position="50"/>
        <end position="80"/>
    </location>
</feature>
<evidence type="ECO:0000256" key="1">
    <source>
        <dbReference type="ARBA" id="ARBA00022676"/>
    </source>
</evidence>
<dbReference type="Proteomes" id="UP000653099">
    <property type="component" value="Unassembled WGS sequence"/>
</dbReference>
<keyword evidence="2" id="KW-0808">Transferase</keyword>
<dbReference type="InterPro" id="IPR049625">
    <property type="entry name" value="Glyco_transf_61_cat"/>
</dbReference>
<evidence type="ECO:0000256" key="4">
    <source>
        <dbReference type="SAM" id="MobiDB-lite"/>
    </source>
</evidence>
<feature type="compositionally biased region" description="Low complexity" evidence="4">
    <location>
        <begin position="54"/>
        <end position="66"/>
    </location>
</feature>
<accession>A0A830EDW2</accession>
<dbReference type="InterPro" id="IPR007657">
    <property type="entry name" value="Glycosyltransferase_61"/>
</dbReference>
<dbReference type="EMBL" id="BMOC01000001">
    <property type="protein sequence ID" value="GGI95663.1"/>
    <property type="molecule type" value="Genomic_DNA"/>
</dbReference>
<dbReference type="AlphaFoldDB" id="A0A830EDW2"/>
<evidence type="ECO:0000313" key="7">
    <source>
        <dbReference type="Proteomes" id="UP000653099"/>
    </source>
</evidence>
<keyword evidence="1" id="KW-0328">Glycosyltransferase</keyword>
<proteinExistence type="predicted"/>
<keyword evidence="7" id="KW-1185">Reference proteome</keyword>
<dbReference type="PANTHER" id="PTHR20961">
    <property type="entry name" value="GLYCOSYLTRANSFERASE"/>
    <property type="match status" value="1"/>
</dbReference>
<protein>
    <recommendedName>
        <fullName evidence="5">Glycosyltransferase 61 catalytic domain-containing protein</fullName>
    </recommendedName>
</protein>
<sequence length="394" mass="44842">MDWYLRARENIHKRDLREFAVDGTRFVTRRTIARVLVSLLTEVDTNPDQEFRYGSTSSTTIDSGSGELPDPYRERTGTYENPPTYVREFENVRLVGTYALGVTGPKSVITETAGGNIHLFWPTLSGMIKKDGLRDTFKALLDQIEPTQEYDYAVSLASFNVENYYHWVIEHLPQLRGVEHYTAQEGVSPVLILPQNPPNWMIESLAVCGYDKDDWVEWTGEPTQVNHLIVPEHPFRSMEIYFPPAIENCRWLRDRTTSNVDTKVLDNINVSPYLYISREDANSRRVLNRDEILAELRPLGFQSYVLSDLSFRQQVALFSQAEIIVAPHGAGATNMVFATGAVFVELIHSGNTRGAHYFLLAQECGHEYIGILCEPVETDMKMNIGDLIDIPIFN</sequence>
<gene>
    <name evidence="6" type="ORF">GCM10008995_02180</name>
</gene>
<keyword evidence="3" id="KW-0325">Glycoprotein</keyword>
<reference evidence="6" key="2">
    <citation type="submission" date="2020-09" db="EMBL/GenBank/DDBJ databases">
        <authorList>
            <person name="Sun Q."/>
            <person name="Ohkuma M."/>
        </authorList>
    </citation>
    <scope>NUCLEOTIDE SEQUENCE</scope>
    <source>
        <strain evidence="6">JCM 14359</strain>
    </source>
</reference>
<name>A0A830EDW2_9EURY</name>
<evidence type="ECO:0000313" key="6">
    <source>
        <dbReference type="EMBL" id="GGI95663.1"/>
    </source>
</evidence>
<evidence type="ECO:0000259" key="5">
    <source>
        <dbReference type="Pfam" id="PF04577"/>
    </source>
</evidence>
<reference evidence="6" key="1">
    <citation type="journal article" date="2014" name="Int. J. Syst. Evol. Microbiol.">
        <title>Complete genome sequence of Corynebacterium casei LMG S-19264T (=DSM 44701T), isolated from a smear-ripened cheese.</title>
        <authorList>
            <consortium name="US DOE Joint Genome Institute (JGI-PGF)"/>
            <person name="Walter F."/>
            <person name="Albersmeier A."/>
            <person name="Kalinowski J."/>
            <person name="Ruckert C."/>
        </authorList>
    </citation>
    <scope>NUCLEOTIDE SEQUENCE</scope>
    <source>
        <strain evidence="6">JCM 14359</strain>
    </source>
</reference>
<evidence type="ECO:0000256" key="2">
    <source>
        <dbReference type="ARBA" id="ARBA00022679"/>
    </source>
</evidence>
<dbReference type="GO" id="GO:0016757">
    <property type="term" value="F:glycosyltransferase activity"/>
    <property type="evidence" value="ECO:0007669"/>
    <property type="project" value="UniProtKB-KW"/>
</dbReference>
<evidence type="ECO:0000256" key="3">
    <source>
        <dbReference type="ARBA" id="ARBA00023180"/>
    </source>
</evidence>
<organism evidence="6 7">
    <name type="scientific">Halobellus salinus</name>
    <dbReference type="NCBI Taxonomy" id="931585"/>
    <lineage>
        <taxon>Archaea</taxon>
        <taxon>Methanobacteriati</taxon>
        <taxon>Methanobacteriota</taxon>
        <taxon>Stenosarchaea group</taxon>
        <taxon>Halobacteria</taxon>
        <taxon>Halobacteriales</taxon>
        <taxon>Haloferacaceae</taxon>
        <taxon>Halobellus</taxon>
    </lineage>
</organism>